<feature type="domain" description="C2H2-type" evidence="4">
    <location>
        <begin position="46"/>
        <end position="71"/>
    </location>
</feature>
<feature type="compositionally biased region" description="Low complexity" evidence="2">
    <location>
        <begin position="148"/>
        <end position="169"/>
    </location>
</feature>
<protein>
    <recommendedName>
        <fullName evidence="6">C2H2-type domain-containing protein</fullName>
    </recommendedName>
</protein>
<organism evidence="5">
    <name type="scientific">Sexangularia sp. CB-2014</name>
    <dbReference type="NCBI Taxonomy" id="1486929"/>
    <lineage>
        <taxon>Eukaryota</taxon>
        <taxon>Amoebozoa</taxon>
        <taxon>Tubulinea</taxon>
        <taxon>Elardia</taxon>
        <taxon>Arcellinida</taxon>
        <taxon>Arcellinida incertae sedis</taxon>
        <taxon>Sexangularia</taxon>
    </lineage>
</organism>
<keyword evidence="1" id="KW-0863">Zinc-finger</keyword>
<dbReference type="InterPro" id="IPR044926">
    <property type="entry name" value="RGS_subdomain_2"/>
</dbReference>
<dbReference type="InterPro" id="IPR016137">
    <property type="entry name" value="RGS"/>
</dbReference>
<feature type="domain" description="C2H2-type" evidence="4">
    <location>
        <begin position="4"/>
        <end position="34"/>
    </location>
</feature>
<dbReference type="EMBL" id="HBGL01000650">
    <property type="protein sequence ID" value="CAD9286083.1"/>
    <property type="molecule type" value="Transcribed_RNA"/>
</dbReference>
<evidence type="ECO:0000256" key="2">
    <source>
        <dbReference type="SAM" id="MobiDB-lite"/>
    </source>
</evidence>
<dbReference type="Gene3D" id="1.10.167.10">
    <property type="entry name" value="Regulator of G-protein Signalling 4, domain 2"/>
    <property type="match status" value="1"/>
</dbReference>
<dbReference type="PROSITE" id="PS50157">
    <property type="entry name" value="ZINC_FINGER_C2H2_2"/>
    <property type="match status" value="2"/>
</dbReference>
<feature type="domain" description="RGS" evidence="3">
    <location>
        <begin position="239"/>
        <end position="343"/>
    </location>
</feature>
<keyword evidence="1" id="KW-0479">Metal-binding</keyword>
<dbReference type="InterPro" id="IPR036305">
    <property type="entry name" value="RGS_sf"/>
</dbReference>
<evidence type="ECO:0008006" key="6">
    <source>
        <dbReference type="Google" id="ProtNLM"/>
    </source>
</evidence>
<dbReference type="Pfam" id="PF13912">
    <property type="entry name" value="zf-C2H2_6"/>
    <property type="match status" value="1"/>
</dbReference>
<dbReference type="Gene3D" id="3.30.160.60">
    <property type="entry name" value="Classic Zinc Finger"/>
    <property type="match status" value="1"/>
</dbReference>
<dbReference type="GO" id="GO:0008270">
    <property type="term" value="F:zinc ion binding"/>
    <property type="evidence" value="ECO:0007669"/>
    <property type="project" value="UniProtKB-KW"/>
</dbReference>
<name>A0A7S1V4H1_9EUKA</name>
<dbReference type="InterPro" id="IPR013087">
    <property type="entry name" value="Znf_C2H2_type"/>
</dbReference>
<dbReference type="Pfam" id="PF00615">
    <property type="entry name" value="RGS"/>
    <property type="match status" value="1"/>
</dbReference>
<accession>A0A7S1V4H1</accession>
<dbReference type="SMART" id="SM00355">
    <property type="entry name" value="ZnF_C2H2"/>
    <property type="match status" value="2"/>
</dbReference>
<evidence type="ECO:0000259" key="4">
    <source>
        <dbReference type="PROSITE" id="PS50157"/>
    </source>
</evidence>
<gene>
    <name evidence="5" type="ORF">SSP0437_LOCUS503</name>
</gene>
<feature type="region of interest" description="Disordered" evidence="2">
    <location>
        <begin position="125"/>
        <end position="170"/>
    </location>
</feature>
<evidence type="ECO:0000259" key="3">
    <source>
        <dbReference type="PROSITE" id="PS50132"/>
    </source>
</evidence>
<dbReference type="PROSITE" id="PS50132">
    <property type="entry name" value="RGS"/>
    <property type="match status" value="1"/>
</dbReference>
<proteinExistence type="predicted"/>
<dbReference type="SMART" id="SM00315">
    <property type="entry name" value="RGS"/>
    <property type="match status" value="1"/>
</dbReference>
<evidence type="ECO:0000313" key="5">
    <source>
        <dbReference type="EMBL" id="CAD9286083.1"/>
    </source>
</evidence>
<dbReference type="AlphaFoldDB" id="A0A7S1V4H1"/>
<sequence>MPEFDCSICSRRFPSQAALTVHREQSSLHQENLAVLDQLAAHSDGLICTLCLRQFSSRPLLARHMRESQLHRQNLVALEAQPSDSATVDGALAALDERGLRYSTRDTRQLDAASLATAGLQRAASTAVRPASLPSSPPPSPSLPRGNSTAATPAAASSSSPTTSPASPSLDALDATVPAVLLAVKALTLRAKAAARTDHANPHITTRCLALAHAAKAYVSAVEQLVASRRLPASPASLTLSDVVSLAATRALFRAHLAAQLSQENLEFYEAVQSYKVTAPTRLAATGAALVRTFLDPATAEAEVNVSGAARAFVHSSLASPNAATLRAAFSFAERDCWRNMRDHLSSFKEQRGDELAAALRAPWVECSRGLVEVVERLQRAVREVGEVVEGVEVECGAVVGAVWKGELWLD</sequence>
<keyword evidence="1" id="KW-0862">Zinc</keyword>
<evidence type="ECO:0000256" key="1">
    <source>
        <dbReference type="PROSITE-ProRule" id="PRU00042"/>
    </source>
</evidence>
<dbReference type="SUPFAM" id="SSF48097">
    <property type="entry name" value="Regulator of G-protein signaling, RGS"/>
    <property type="match status" value="1"/>
</dbReference>
<reference evidence="5" key="1">
    <citation type="submission" date="2021-01" db="EMBL/GenBank/DDBJ databases">
        <authorList>
            <person name="Corre E."/>
            <person name="Pelletier E."/>
            <person name="Niang G."/>
            <person name="Scheremetjew M."/>
            <person name="Finn R."/>
            <person name="Kale V."/>
            <person name="Holt S."/>
            <person name="Cochrane G."/>
            <person name="Meng A."/>
            <person name="Brown T."/>
            <person name="Cohen L."/>
        </authorList>
    </citation>
    <scope>NUCLEOTIDE SEQUENCE</scope>
    <source>
        <strain evidence="5">ATCC 50979</strain>
    </source>
</reference>